<keyword evidence="2" id="KW-1185">Reference proteome</keyword>
<dbReference type="Proteomes" id="UP000220133">
    <property type="component" value="Chromosome"/>
</dbReference>
<organism evidence="1 2">
    <name type="scientific">Chitinophaga caeni</name>
    <dbReference type="NCBI Taxonomy" id="2029983"/>
    <lineage>
        <taxon>Bacteria</taxon>
        <taxon>Pseudomonadati</taxon>
        <taxon>Bacteroidota</taxon>
        <taxon>Chitinophagia</taxon>
        <taxon>Chitinophagales</taxon>
        <taxon>Chitinophagaceae</taxon>
        <taxon>Chitinophaga</taxon>
    </lineage>
</organism>
<sequence length="71" mass="7881">MVGGENAARLRQLFGTNEKGAQAVLENIKNVELPEGLTKETIQAYRELINRVPNPRGTQAIRAQILDHLSK</sequence>
<dbReference type="AlphaFoldDB" id="A0A291QZL4"/>
<gene>
    <name evidence="1" type="ORF">COR50_20640</name>
</gene>
<dbReference type="RefSeq" id="WP_098195757.1">
    <property type="nucleotide sequence ID" value="NZ_CP023777.1"/>
</dbReference>
<evidence type="ECO:0000313" key="2">
    <source>
        <dbReference type="Proteomes" id="UP000220133"/>
    </source>
</evidence>
<dbReference type="KEGG" id="cbae:COR50_20640"/>
<accession>A0A291QZL4</accession>
<evidence type="ECO:0000313" key="1">
    <source>
        <dbReference type="EMBL" id="ATL49390.1"/>
    </source>
</evidence>
<protein>
    <submittedName>
        <fullName evidence="1">Uncharacterized protein</fullName>
    </submittedName>
</protein>
<reference evidence="1 2" key="1">
    <citation type="submission" date="2017-10" db="EMBL/GenBank/DDBJ databases">
        <title>Paenichitinophaga pekingensis gen. nov., sp. nov., isolated from activated sludge.</title>
        <authorList>
            <person name="Jin D."/>
            <person name="Kong X."/>
            <person name="Deng Y."/>
            <person name="Bai Z."/>
        </authorList>
    </citation>
    <scope>NUCLEOTIDE SEQUENCE [LARGE SCALE GENOMIC DNA]</scope>
    <source>
        <strain evidence="1 2">13</strain>
    </source>
</reference>
<name>A0A291QZL4_9BACT</name>
<dbReference type="EMBL" id="CP023777">
    <property type="protein sequence ID" value="ATL49390.1"/>
    <property type="molecule type" value="Genomic_DNA"/>
</dbReference>
<proteinExistence type="predicted"/>